<reference evidence="2 3" key="1">
    <citation type="submission" date="2017-03" db="EMBL/GenBank/DDBJ databases">
        <title>Complete genome sequence of Candidatus 'Thiodictyon syntrophicum' sp. nov. strain Cad16T, a photolithoautotroph purple sulfur bacterium isolated from an alpine meromictic lake.</title>
        <authorList>
            <person name="Luedin S.M."/>
            <person name="Pothier J.F."/>
            <person name="Danza F."/>
            <person name="Storelli N."/>
            <person name="Wittwer M."/>
            <person name="Tonolla M."/>
        </authorList>
    </citation>
    <scope>NUCLEOTIDE SEQUENCE [LARGE SCALE GENOMIC DNA]</scope>
    <source>
        <strain evidence="2 3">Cad16T</strain>
    </source>
</reference>
<keyword evidence="1" id="KW-0732">Signal</keyword>
<sequence length="205" mass="21653">MRTAAVPGRRLARGGLIALAACCAPPASAGLLTTEQTVANFTFAGDQVDYAPDPKTFAPAADSTLTFTATDPTLGLGWSENTHDPLRGALHVLLKGSNYGSFGGSDFNVFGSLPTLNKAPESRLLNDSIKALRPDSKPGALDFLIDRDRIVGPLASRYRAVGIFMLVSGVDDLTWVQGFADGAATMELLQVEDDAADRGRADRDQ</sequence>
<evidence type="ECO:0008006" key="4">
    <source>
        <dbReference type="Google" id="ProtNLM"/>
    </source>
</evidence>
<evidence type="ECO:0000313" key="2">
    <source>
        <dbReference type="EMBL" id="AUB81653.1"/>
    </source>
</evidence>
<evidence type="ECO:0000313" key="3">
    <source>
        <dbReference type="Proteomes" id="UP000232638"/>
    </source>
</evidence>
<accession>A0A2K8U7V8</accession>
<organism evidence="2 3">
    <name type="scientific">Candidatus Thiodictyon syntrophicum</name>
    <dbReference type="NCBI Taxonomy" id="1166950"/>
    <lineage>
        <taxon>Bacteria</taxon>
        <taxon>Pseudomonadati</taxon>
        <taxon>Pseudomonadota</taxon>
        <taxon>Gammaproteobacteria</taxon>
        <taxon>Chromatiales</taxon>
        <taxon>Chromatiaceae</taxon>
        <taxon>Thiodictyon</taxon>
    </lineage>
</organism>
<dbReference type="Proteomes" id="UP000232638">
    <property type="component" value="Chromosome"/>
</dbReference>
<dbReference type="KEGG" id="tsy:THSYN_12235"/>
<dbReference type="AlphaFoldDB" id="A0A2K8U7V8"/>
<protein>
    <recommendedName>
        <fullName evidence="4">PEP-CTERM sorting domain-containing protein</fullName>
    </recommendedName>
</protein>
<evidence type="ECO:0000256" key="1">
    <source>
        <dbReference type="SAM" id="SignalP"/>
    </source>
</evidence>
<dbReference type="OrthoDB" id="9855998at2"/>
<feature type="chain" id="PRO_5014765552" description="PEP-CTERM sorting domain-containing protein" evidence="1">
    <location>
        <begin position="30"/>
        <end position="205"/>
    </location>
</feature>
<name>A0A2K8U7V8_9GAMM</name>
<feature type="signal peptide" evidence="1">
    <location>
        <begin position="1"/>
        <end position="29"/>
    </location>
</feature>
<keyword evidence="3" id="KW-1185">Reference proteome</keyword>
<dbReference type="EMBL" id="CP020370">
    <property type="protein sequence ID" value="AUB81653.1"/>
    <property type="molecule type" value="Genomic_DNA"/>
</dbReference>
<gene>
    <name evidence="2" type="ORF">THSYN_12235</name>
</gene>
<dbReference type="RefSeq" id="WP_100919416.1">
    <property type="nucleotide sequence ID" value="NZ_CP020370.1"/>
</dbReference>
<proteinExistence type="predicted"/>